<protein>
    <recommendedName>
        <fullName evidence="3">CCHC-type domain-containing protein</fullName>
    </recommendedName>
</protein>
<evidence type="ECO:0000259" key="3">
    <source>
        <dbReference type="PROSITE" id="PS50158"/>
    </source>
</evidence>
<dbReference type="InterPro" id="IPR001878">
    <property type="entry name" value="Znf_CCHC"/>
</dbReference>
<keyword evidence="4" id="KW-1185">Reference proteome</keyword>
<accession>A0ABM3BH23</accession>
<keyword evidence="1" id="KW-0863">Zinc-finger</keyword>
<feature type="non-terminal residue" evidence="5">
    <location>
        <position position="160"/>
    </location>
</feature>
<evidence type="ECO:0000313" key="4">
    <source>
        <dbReference type="Proteomes" id="UP000818029"/>
    </source>
</evidence>
<feature type="compositionally biased region" description="Low complexity" evidence="2">
    <location>
        <begin position="116"/>
        <end position="142"/>
    </location>
</feature>
<feature type="region of interest" description="Disordered" evidence="2">
    <location>
        <begin position="32"/>
        <end position="67"/>
    </location>
</feature>
<reference evidence="5" key="1">
    <citation type="submission" date="2025-08" db="UniProtKB">
        <authorList>
            <consortium name="RefSeq"/>
        </authorList>
    </citation>
    <scope>IDENTIFICATION</scope>
</reference>
<sequence length="160" mass="17636">MGRGVSVVDHSSQREREFATLVEKAKIAEEVKQAERRNHDKDQNRFRRDAEQTGAANRNVKRVRMEEPVRAVPVNTVKPQACGDCGRMHLGECWKRSGSCLRCGSKEHKIRDCPKRPAQAQVVEQRAVQPVQTARGGPSPSRGHGRGLGGNGHGRGAPSK</sequence>
<feature type="region of interest" description="Disordered" evidence="2">
    <location>
        <begin position="106"/>
        <end position="160"/>
    </location>
</feature>
<feature type="domain" description="CCHC-type" evidence="3">
    <location>
        <begin position="100"/>
        <end position="115"/>
    </location>
</feature>
<feature type="compositionally biased region" description="Basic and acidic residues" evidence="2">
    <location>
        <begin position="32"/>
        <end position="51"/>
    </location>
</feature>
<organism evidence="4 5">
    <name type="scientific">Gossypium hirsutum</name>
    <name type="common">Upland cotton</name>
    <name type="synonym">Gossypium mexicanum</name>
    <dbReference type="NCBI Taxonomy" id="3635"/>
    <lineage>
        <taxon>Eukaryota</taxon>
        <taxon>Viridiplantae</taxon>
        <taxon>Streptophyta</taxon>
        <taxon>Embryophyta</taxon>
        <taxon>Tracheophyta</taxon>
        <taxon>Spermatophyta</taxon>
        <taxon>Magnoliopsida</taxon>
        <taxon>eudicotyledons</taxon>
        <taxon>Gunneridae</taxon>
        <taxon>Pentapetalae</taxon>
        <taxon>rosids</taxon>
        <taxon>malvids</taxon>
        <taxon>Malvales</taxon>
        <taxon>Malvaceae</taxon>
        <taxon>Malvoideae</taxon>
        <taxon>Gossypium</taxon>
    </lineage>
</organism>
<evidence type="ECO:0000256" key="2">
    <source>
        <dbReference type="SAM" id="MobiDB-lite"/>
    </source>
</evidence>
<dbReference type="GeneID" id="121226615"/>
<proteinExistence type="predicted"/>
<evidence type="ECO:0000256" key="1">
    <source>
        <dbReference type="PROSITE-ProRule" id="PRU00047"/>
    </source>
</evidence>
<keyword evidence="1" id="KW-0862">Zinc</keyword>
<evidence type="ECO:0000313" key="5">
    <source>
        <dbReference type="RefSeq" id="XP_040966341.1"/>
    </source>
</evidence>
<feature type="compositionally biased region" description="Basic and acidic residues" evidence="2">
    <location>
        <begin position="106"/>
        <end position="115"/>
    </location>
</feature>
<dbReference type="PROSITE" id="PS50158">
    <property type="entry name" value="ZF_CCHC"/>
    <property type="match status" value="1"/>
</dbReference>
<dbReference type="Proteomes" id="UP000818029">
    <property type="component" value="Unplaced"/>
</dbReference>
<dbReference type="Gene3D" id="4.10.60.10">
    <property type="entry name" value="Zinc finger, CCHC-type"/>
    <property type="match status" value="1"/>
</dbReference>
<dbReference type="RefSeq" id="XP_040966341.1">
    <property type="nucleotide sequence ID" value="XM_041110407.1"/>
</dbReference>
<name>A0ABM3BH23_GOSHI</name>
<keyword evidence="1" id="KW-0479">Metal-binding</keyword>
<feature type="compositionally biased region" description="Gly residues" evidence="2">
    <location>
        <begin position="146"/>
        <end position="160"/>
    </location>
</feature>
<gene>
    <name evidence="5" type="primary">LOC121226615</name>
</gene>